<proteinExistence type="inferred from homology"/>
<dbReference type="InterPro" id="IPR043504">
    <property type="entry name" value="Peptidase_S1_PA_chymotrypsin"/>
</dbReference>
<keyword evidence="5 7" id="KW-0720">Serine protease</keyword>
<keyword evidence="3" id="KW-0732">Signal</keyword>
<dbReference type="Pfam" id="PF00089">
    <property type="entry name" value="Trypsin"/>
    <property type="match status" value="1"/>
</dbReference>
<feature type="active site" description="Charge relay system" evidence="6">
    <location>
        <position position="75"/>
    </location>
</feature>
<accession>A0A1W5T8R9</accession>
<evidence type="ECO:0000313" key="9">
    <source>
        <dbReference type="EMBL" id="ARF19399.1"/>
    </source>
</evidence>
<dbReference type="InterPro" id="IPR001254">
    <property type="entry name" value="Trypsin_dom"/>
</dbReference>
<keyword evidence="9" id="KW-0614">Plasmid</keyword>
<keyword evidence="4 7" id="KW-0378">Hydrolase</keyword>
<dbReference type="EMBL" id="KY436023">
    <property type="protein sequence ID" value="ARF19399.1"/>
    <property type="molecule type" value="Genomic_DNA"/>
</dbReference>
<evidence type="ECO:0000256" key="3">
    <source>
        <dbReference type="ARBA" id="ARBA00022729"/>
    </source>
</evidence>
<dbReference type="AlphaFoldDB" id="A0A1W5T8R9"/>
<dbReference type="GO" id="GO:0004252">
    <property type="term" value="F:serine-type endopeptidase activity"/>
    <property type="evidence" value="ECO:0007669"/>
    <property type="project" value="InterPro"/>
</dbReference>
<organism evidence="9">
    <name type="scientific">Staphylococcus aureus</name>
    <dbReference type="NCBI Taxonomy" id="1280"/>
    <lineage>
        <taxon>Bacteria</taxon>
        <taxon>Bacillati</taxon>
        <taxon>Bacillota</taxon>
        <taxon>Bacilli</taxon>
        <taxon>Bacillales</taxon>
        <taxon>Staphylococcaceae</taxon>
        <taxon>Staphylococcus</taxon>
    </lineage>
</organism>
<feature type="active site" description="Charge relay system" evidence="6">
    <location>
        <position position="115"/>
    </location>
</feature>
<dbReference type="SUPFAM" id="SSF50494">
    <property type="entry name" value="Trypsin-like serine proteases"/>
    <property type="match status" value="1"/>
</dbReference>
<keyword evidence="2 7" id="KW-0645">Protease</keyword>
<feature type="active site" description="Charge relay system" evidence="6">
    <location>
        <position position="200"/>
    </location>
</feature>
<evidence type="ECO:0000259" key="8">
    <source>
        <dbReference type="Pfam" id="PF00089"/>
    </source>
</evidence>
<dbReference type="GO" id="GO:0006508">
    <property type="term" value="P:proteolysis"/>
    <property type="evidence" value="ECO:0007669"/>
    <property type="project" value="UniProtKB-KW"/>
</dbReference>
<protein>
    <recommendedName>
        <fullName evidence="7">Serine protease</fullName>
        <ecNumber evidence="7">3.4.21.-</ecNumber>
    </recommendedName>
</protein>
<evidence type="ECO:0000256" key="5">
    <source>
        <dbReference type="ARBA" id="ARBA00022825"/>
    </source>
</evidence>
<evidence type="ECO:0000256" key="4">
    <source>
        <dbReference type="ARBA" id="ARBA00022801"/>
    </source>
</evidence>
<evidence type="ECO:0000256" key="2">
    <source>
        <dbReference type="ARBA" id="ARBA00022670"/>
    </source>
</evidence>
<reference evidence="9" key="1">
    <citation type="submission" date="2017-01" db="EMBL/GenBank/DDBJ databases">
        <authorList>
            <person name="Botka T."/>
            <person name="Ruzickova V."/>
            <person name="Rychlik I."/>
        </authorList>
    </citation>
    <scope>NUCLEOTIDE SEQUENCE</scope>
    <source>
        <strain evidence="9">NRL 11/608</strain>
        <plasmid evidence="9">pETB608</plasmid>
    </source>
</reference>
<dbReference type="InterPro" id="IPR009003">
    <property type="entry name" value="Peptidase_S1_PA"/>
</dbReference>
<feature type="domain" description="Peptidase S1" evidence="8">
    <location>
        <begin position="57"/>
        <end position="241"/>
    </location>
</feature>
<sequence length="246" mass="27334">MRRGIMKFKKLIVLATIGLFISSFNISYAEDLGTRKLVDTTKDPKSKYAARYDPDYSLHCSATMITDKIGLTAKHCAGNKKINGYIGAVYPGHSGLSTPFGMMNISEYIPNDANDIAIIKGEEKDMDNTYKHYMKNTNINITPFSTDELKKLKGKEVYSYGYPGINLTGYKQYKSEGVITSYNPITGDISTTLPSEPGQSGSGVFLKDGDRFLGVLHSHYNDNNGNHLGRVTPMNVRLTNWFNANK</sequence>
<dbReference type="EC" id="3.4.21.-" evidence="7"/>
<dbReference type="InterPro" id="IPR008256">
    <property type="entry name" value="Peptidase_S1B"/>
</dbReference>
<evidence type="ECO:0000256" key="7">
    <source>
        <dbReference type="RuleBase" id="RU004296"/>
    </source>
</evidence>
<dbReference type="Gene3D" id="2.40.10.10">
    <property type="entry name" value="Trypsin-like serine proteases"/>
    <property type="match status" value="2"/>
</dbReference>
<dbReference type="PRINTS" id="PR00839">
    <property type="entry name" value="V8PROTEASE"/>
</dbReference>
<geneLocation type="plasmid" evidence="9">
    <name>pETB608</name>
</geneLocation>
<name>A0A1W5T8R9_STAAU</name>
<comment type="similarity">
    <text evidence="1 7">Belongs to the peptidase S1B family.</text>
</comment>
<evidence type="ECO:0000256" key="1">
    <source>
        <dbReference type="ARBA" id="ARBA00008764"/>
    </source>
</evidence>
<evidence type="ECO:0000256" key="6">
    <source>
        <dbReference type="PIRSR" id="PIRSR608256-1"/>
    </source>
</evidence>